<keyword evidence="7" id="KW-0813">Transport</keyword>
<organism evidence="9 10">
    <name type="scientific">Roseinatronobacter ekhonensis</name>
    <dbReference type="NCBI Taxonomy" id="254356"/>
    <lineage>
        <taxon>Bacteria</taxon>
        <taxon>Pseudomonadati</taxon>
        <taxon>Pseudomonadota</taxon>
        <taxon>Alphaproteobacteria</taxon>
        <taxon>Rhodobacterales</taxon>
        <taxon>Paracoccaceae</taxon>
        <taxon>Roseinatronobacter</taxon>
    </lineage>
</organism>
<comment type="function">
    <text evidence="7">Part of the tripartite ATP-independent periplasmic (TRAP) transport system.</text>
</comment>
<dbReference type="Pfam" id="PF06808">
    <property type="entry name" value="DctM"/>
    <property type="match status" value="1"/>
</dbReference>
<evidence type="ECO:0000256" key="1">
    <source>
        <dbReference type="ARBA" id="ARBA00004429"/>
    </source>
</evidence>
<evidence type="ECO:0000313" key="10">
    <source>
        <dbReference type="Proteomes" id="UP000272908"/>
    </source>
</evidence>
<feature type="transmembrane region" description="Helical" evidence="7">
    <location>
        <begin position="350"/>
        <end position="371"/>
    </location>
</feature>
<keyword evidence="6 7" id="KW-0472">Membrane</keyword>
<feature type="domain" description="TRAP C4-dicarboxylate transport system permease DctM subunit" evidence="8">
    <location>
        <begin position="11"/>
        <end position="423"/>
    </location>
</feature>
<dbReference type="PANTHER" id="PTHR33362:SF5">
    <property type="entry name" value="C4-DICARBOXYLATE TRAP TRANSPORTER LARGE PERMEASE PROTEIN DCTM"/>
    <property type="match status" value="1"/>
</dbReference>
<evidence type="ECO:0000313" key="9">
    <source>
        <dbReference type="EMBL" id="SUZ31671.1"/>
    </source>
</evidence>
<feature type="transmembrane region" description="Helical" evidence="7">
    <location>
        <begin position="7"/>
        <end position="36"/>
    </location>
</feature>
<keyword evidence="5 7" id="KW-1133">Transmembrane helix</keyword>
<reference evidence="10" key="1">
    <citation type="submission" date="2018-08" db="EMBL/GenBank/DDBJ databases">
        <authorList>
            <person name="Rodrigo-Torres L."/>
            <person name="Arahal R. D."/>
            <person name="Lucena T."/>
        </authorList>
    </citation>
    <scope>NUCLEOTIDE SEQUENCE [LARGE SCALE GENOMIC DNA]</scope>
    <source>
        <strain evidence="10">CECT 7235</strain>
    </source>
</reference>
<feature type="transmembrane region" description="Helical" evidence="7">
    <location>
        <begin position="249"/>
        <end position="266"/>
    </location>
</feature>
<evidence type="ECO:0000256" key="3">
    <source>
        <dbReference type="ARBA" id="ARBA00022519"/>
    </source>
</evidence>
<dbReference type="NCBIfam" id="TIGR00786">
    <property type="entry name" value="dctM"/>
    <property type="match status" value="1"/>
</dbReference>
<keyword evidence="4 7" id="KW-0812">Transmembrane</keyword>
<dbReference type="Proteomes" id="UP000272908">
    <property type="component" value="Unassembled WGS sequence"/>
</dbReference>
<dbReference type="PIRSF" id="PIRSF006066">
    <property type="entry name" value="HI0050"/>
    <property type="match status" value="1"/>
</dbReference>
<dbReference type="RefSeq" id="WP_121094014.1">
    <property type="nucleotide sequence ID" value="NZ_UIHC01000010.1"/>
</dbReference>
<comment type="subcellular location">
    <subcellularLocation>
        <location evidence="1 7">Cell inner membrane</location>
        <topology evidence="1 7">Multi-pass membrane protein</topology>
    </subcellularLocation>
</comment>
<keyword evidence="2" id="KW-1003">Cell membrane</keyword>
<dbReference type="GO" id="GO:0005886">
    <property type="term" value="C:plasma membrane"/>
    <property type="evidence" value="ECO:0007669"/>
    <property type="project" value="UniProtKB-SubCell"/>
</dbReference>
<comment type="subunit">
    <text evidence="7">The complex comprises the extracytoplasmic solute receptor protein and the two transmembrane proteins.</text>
</comment>
<dbReference type="PANTHER" id="PTHR33362">
    <property type="entry name" value="SIALIC ACID TRAP TRANSPORTER PERMEASE PROTEIN SIAT-RELATED"/>
    <property type="match status" value="1"/>
</dbReference>
<name>A0A3B0M6J8_9RHOB</name>
<gene>
    <name evidence="9" type="primary">dctM_5</name>
    <name evidence="9" type="ORF">ROE7235_01421</name>
</gene>
<evidence type="ECO:0000256" key="6">
    <source>
        <dbReference type="ARBA" id="ARBA00023136"/>
    </source>
</evidence>
<feature type="transmembrane region" description="Helical" evidence="7">
    <location>
        <begin position="278"/>
        <end position="299"/>
    </location>
</feature>
<dbReference type="InterPro" id="IPR004681">
    <property type="entry name" value="TRAP_DctM"/>
</dbReference>
<sequence length="434" mass="45739">MDILTLSIILVIVLFGLLLSGLWVGFSLMAVALVAMELTRPGLAGAVFATKVWGSLNIWDLTALPMFIWMGEILFRSRLSSDLFRGLAPFTRRLPGGLLHANILGCALFAAVSGSSAATTATVGRMSLPELKARGYDPQLAIGTLAGAGTFGFLIPPSIILIVYGAATEQSIARLFLAGVLPGLMLAALFAGYVMIWALMNRDRMPAPAPAPSWAERWDAIRALGPTVALIVAVIGSIYAGLASPTEAAVIGVVGALLISGLSGGLDMASAKDSITGAAITTCMIAFILAGASFLTVAMGYTSIPRQLAAWIGDQGYSQFALLAALLVFFIVLGFFLDGISIVVLTTSVILPMVMAAGIDPIWFGVFLVLVVEMSQITPPVGFNLFVLQSITGRGIFQIARMALPFFLILVLATAILSIFPEIALWLPNTMLNR</sequence>
<comment type="similarity">
    <text evidence="7">Belongs to the TRAP transporter large permease family.</text>
</comment>
<feature type="transmembrane region" description="Helical" evidence="7">
    <location>
        <begin position="96"/>
        <end position="120"/>
    </location>
</feature>
<keyword evidence="10" id="KW-1185">Reference proteome</keyword>
<feature type="transmembrane region" description="Helical" evidence="7">
    <location>
        <begin position="175"/>
        <end position="200"/>
    </location>
</feature>
<feature type="transmembrane region" description="Helical" evidence="7">
    <location>
        <begin position="220"/>
        <end position="242"/>
    </location>
</feature>
<dbReference type="AlphaFoldDB" id="A0A3B0M6J8"/>
<evidence type="ECO:0000256" key="4">
    <source>
        <dbReference type="ARBA" id="ARBA00022692"/>
    </source>
</evidence>
<dbReference type="GO" id="GO:0022857">
    <property type="term" value="F:transmembrane transporter activity"/>
    <property type="evidence" value="ECO:0007669"/>
    <property type="project" value="UniProtKB-UniRule"/>
</dbReference>
<feature type="transmembrane region" description="Helical" evidence="7">
    <location>
        <begin position="406"/>
        <end position="427"/>
    </location>
</feature>
<dbReference type="EMBL" id="UIHC01000010">
    <property type="protein sequence ID" value="SUZ31671.1"/>
    <property type="molecule type" value="Genomic_DNA"/>
</dbReference>
<evidence type="ECO:0000256" key="7">
    <source>
        <dbReference type="RuleBase" id="RU369079"/>
    </source>
</evidence>
<evidence type="ECO:0000259" key="8">
    <source>
        <dbReference type="Pfam" id="PF06808"/>
    </source>
</evidence>
<keyword evidence="3 7" id="KW-0997">Cell inner membrane</keyword>
<comment type="caution">
    <text evidence="7">Lacks conserved residue(s) required for the propagation of feature annotation.</text>
</comment>
<dbReference type="OrthoDB" id="9790209at2"/>
<accession>A0A3B0M6J8</accession>
<protein>
    <recommendedName>
        <fullName evidence="7">TRAP transporter large permease protein</fullName>
    </recommendedName>
</protein>
<feature type="transmembrane region" description="Helical" evidence="7">
    <location>
        <begin position="320"/>
        <end position="344"/>
    </location>
</feature>
<evidence type="ECO:0000256" key="2">
    <source>
        <dbReference type="ARBA" id="ARBA00022475"/>
    </source>
</evidence>
<proteinExistence type="inferred from homology"/>
<feature type="transmembrane region" description="Helical" evidence="7">
    <location>
        <begin position="140"/>
        <end position="163"/>
    </location>
</feature>
<dbReference type="InterPro" id="IPR010656">
    <property type="entry name" value="DctM"/>
</dbReference>
<evidence type="ECO:0000256" key="5">
    <source>
        <dbReference type="ARBA" id="ARBA00022989"/>
    </source>
</evidence>